<dbReference type="InterPro" id="IPR036890">
    <property type="entry name" value="HATPase_C_sf"/>
</dbReference>
<feature type="transmembrane region" description="Helical" evidence="5">
    <location>
        <begin position="85"/>
        <end position="107"/>
    </location>
</feature>
<feature type="domain" description="Histidine kinase/HSP90-like ATPase" evidence="6">
    <location>
        <begin position="321"/>
        <end position="415"/>
    </location>
</feature>
<protein>
    <submittedName>
        <fullName evidence="8">DUF5931 domain-containing protein</fullName>
    </submittedName>
</protein>
<organism evidence="8 9">
    <name type="scientific">Rhodococcus antarcticus</name>
    <dbReference type="NCBI Taxonomy" id="2987751"/>
    <lineage>
        <taxon>Bacteria</taxon>
        <taxon>Bacillati</taxon>
        <taxon>Actinomycetota</taxon>
        <taxon>Actinomycetes</taxon>
        <taxon>Mycobacteriales</taxon>
        <taxon>Nocardiaceae</taxon>
        <taxon>Rhodococcus</taxon>
    </lineage>
</organism>
<keyword evidence="2" id="KW-0418">Kinase</keyword>
<dbReference type="InterPro" id="IPR050482">
    <property type="entry name" value="Sensor_HK_TwoCompSys"/>
</dbReference>
<accession>A0ABY6NZH9</accession>
<dbReference type="CDD" id="cd16917">
    <property type="entry name" value="HATPase_UhpB-NarQ-NarX-like"/>
    <property type="match status" value="1"/>
</dbReference>
<evidence type="ECO:0000313" key="8">
    <source>
        <dbReference type="EMBL" id="UZJ24822.1"/>
    </source>
</evidence>
<evidence type="ECO:0000256" key="4">
    <source>
        <dbReference type="SAM" id="MobiDB-lite"/>
    </source>
</evidence>
<evidence type="ECO:0000256" key="5">
    <source>
        <dbReference type="SAM" id="Phobius"/>
    </source>
</evidence>
<keyword evidence="1" id="KW-0808">Transferase</keyword>
<dbReference type="RefSeq" id="WP_265382928.1">
    <property type="nucleotide sequence ID" value="NZ_CP110615.1"/>
</dbReference>
<dbReference type="Gene3D" id="3.30.565.10">
    <property type="entry name" value="Histidine kinase-like ATPase, C-terminal domain"/>
    <property type="match status" value="1"/>
</dbReference>
<evidence type="ECO:0000259" key="7">
    <source>
        <dbReference type="Pfam" id="PF19354"/>
    </source>
</evidence>
<keyword evidence="5" id="KW-0812">Transmembrane</keyword>
<evidence type="ECO:0000259" key="6">
    <source>
        <dbReference type="Pfam" id="PF02518"/>
    </source>
</evidence>
<keyword evidence="5" id="KW-1133">Transmembrane helix</keyword>
<keyword evidence="3" id="KW-0902">Two-component regulatory system</keyword>
<dbReference type="Pfam" id="PF02518">
    <property type="entry name" value="HATPase_c"/>
    <property type="match status" value="1"/>
</dbReference>
<dbReference type="SUPFAM" id="SSF55874">
    <property type="entry name" value="ATPase domain of HSP90 chaperone/DNA topoisomerase II/histidine kinase"/>
    <property type="match status" value="1"/>
</dbReference>
<name>A0ABY6NZH9_9NOCA</name>
<dbReference type="EMBL" id="CP110615">
    <property type="protein sequence ID" value="UZJ24822.1"/>
    <property type="molecule type" value="Genomic_DNA"/>
</dbReference>
<dbReference type="InterPro" id="IPR003594">
    <property type="entry name" value="HATPase_dom"/>
</dbReference>
<dbReference type="InterPro" id="IPR045975">
    <property type="entry name" value="DUF5931"/>
</dbReference>
<feature type="transmembrane region" description="Helical" evidence="5">
    <location>
        <begin position="156"/>
        <end position="181"/>
    </location>
</feature>
<proteinExistence type="predicted"/>
<dbReference type="Pfam" id="PF19354">
    <property type="entry name" value="DUF5931"/>
    <property type="match status" value="1"/>
</dbReference>
<sequence>MADAELRARAGSRAPATAPPLAGPPAGLGATVSRTVRLRDAPRGRAADLDPLTPLWRGAAVFRVLTFVFVVGVQVVYSPDYLRPALSWVLVGLVAGWTVVTVVAFSVDRFRTWPLVAADVVVVLALIASTLLVQTAAQVSGPTPSITTLWSATPVVTAAVLGGARVGTLVGLLVSVTTVLVNGHVTTSIARDTVLLLLTGIVLGLVSDTARRSHEALEQALRAEAVLAERERLARAVHDSVLQVLAYVRREGTVLGGEAAELARLAGDQEVALRALVAAAPAGDVLTGEVDLRVLLQSQAAPRVQVSVPATPVLLAAEVATELAAVARTALTNTAVHAGVDAHAWVLLEDLGDQVVLSVRDDGVGIEAGRLDRAEQEGRMGVARSLRGRVADLGGVVVLDTAPGEGTEWEVRVPRAAPDTSRRGRRG</sequence>
<dbReference type="PANTHER" id="PTHR24421">
    <property type="entry name" value="NITRATE/NITRITE SENSOR PROTEIN NARX-RELATED"/>
    <property type="match status" value="1"/>
</dbReference>
<feature type="transmembrane region" description="Helical" evidence="5">
    <location>
        <begin position="60"/>
        <end position="79"/>
    </location>
</feature>
<dbReference type="PANTHER" id="PTHR24421:SF61">
    <property type="entry name" value="OXYGEN SENSOR HISTIDINE KINASE NREB"/>
    <property type="match status" value="1"/>
</dbReference>
<dbReference type="Proteomes" id="UP001164965">
    <property type="component" value="Chromosome"/>
</dbReference>
<evidence type="ECO:0000256" key="2">
    <source>
        <dbReference type="ARBA" id="ARBA00022777"/>
    </source>
</evidence>
<feature type="transmembrane region" description="Helical" evidence="5">
    <location>
        <begin position="114"/>
        <end position="136"/>
    </location>
</feature>
<reference evidence="8" key="1">
    <citation type="submission" date="2022-10" db="EMBL/GenBank/DDBJ databases">
        <title>Rhodococcus sp.75.</title>
        <authorList>
            <person name="Sun M."/>
        </authorList>
    </citation>
    <scope>NUCLEOTIDE SEQUENCE</scope>
    <source>
        <strain evidence="8">75</strain>
    </source>
</reference>
<gene>
    <name evidence="8" type="ORF">RHODO2019_17240</name>
</gene>
<feature type="region of interest" description="Disordered" evidence="4">
    <location>
        <begin position="9"/>
        <end position="29"/>
    </location>
</feature>
<evidence type="ECO:0000256" key="1">
    <source>
        <dbReference type="ARBA" id="ARBA00022679"/>
    </source>
</evidence>
<dbReference type="NCBIfam" id="NF047322">
    <property type="entry name" value="HK_morpho_MacS"/>
    <property type="match status" value="1"/>
</dbReference>
<keyword evidence="9" id="KW-1185">Reference proteome</keyword>
<feature type="domain" description="DUF5931" evidence="7">
    <location>
        <begin position="53"/>
        <end position="217"/>
    </location>
</feature>
<evidence type="ECO:0000256" key="3">
    <source>
        <dbReference type="ARBA" id="ARBA00023012"/>
    </source>
</evidence>
<evidence type="ECO:0000313" key="9">
    <source>
        <dbReference type="Proteomes" id="UP001164965"/>
    </source>
</evidence>
<keyword evidence="5" id="KW-0472">Membrane</keyword>